<protein>
    <submittedName>
        <fullName evidence="1">Uncharacterized protein</fullName>
    </submittedName>
</protein>
<comment type="caution">
    <text evidence="1">The sequence shown here is derived from an EMBL/GenBank/DDBJ whole genome shotgun (WGS) entry which is preliminary data.</text>
</comment>
<keyword evidence="2" id="KW-1185">Reference proteome</keyword>
<dbReference type="EMBL" id="NTFI01000006">
    <property type="protein sequence ID" value="PHQ24044.1"/>
    <property type="molecule type" value="Genomic_DNA"/>
</dbReference>
<evidence type="ECO:0000313" key="2">
    <source>
        <dbReference type="Proteomes" id="UP000229044"/>
    </source>
</evidence>
<sequence length="83" mass="9270">MATTMYAEEELYPVDTESGKANKSEASTTFEVYVSNYFGDHQIYLKVTDENGDVKQFHVSKEQAQSLAHGFDGADAYIGYDNT</sequence>
<reference evidence="1 2" key="1">
    <citation type="submission" date="2017-09" db="EMBL/GenBank/DDBJ databases">
        <title>The draft genome sequences of Marinobacter guineae M3B.</title>
        <authorList>
            <person name="Cao J."/>
        </authorList>
    </citation>
    <scope>NUCLEOTIDE SEQUENCE [LARGE SCALE GENOMIC DNA]</scope>
    <source>
        <strain evidence="1 2">M3B</strain>
    </source>
</reference>
<evidence type="ECO:0000313" key="1">
    <source>
        <dbReference type="EMBL" id="PHQ24044.1"/>
    </source>
</evidence>
<proteinExistence type="predicted"/>
<dbReference type="RefSeq" id="WP_099619619.1">
    <property type="nucleotide sequence ID" value="NZ_KZ319342.1"/>
</dbReference>
<organism evidence="1 2">
    <name type="scientific">Marinobacter guineae</name>
    <dbReference type="NCBI Taxonomy" id="432303"/>
    <lineage>
        <taxon>Bacteria</taxon>
        <taxon>Pseudomonadati</taxon>
        <taxon>Pseudomonadota</taxon>
        <taxon>Gammaproteobacteria</taxon>
        <taxon>Pseudomonadales</taxon>
        <taxon>Marinobacteraceae</taxon>
        <taxon>Marinobacter</taxon>
    </lineage>
</organism>
<name>A0A2G1VBE3_9GAMM</name>
<dbReference type="OrthoDB" id="9985376at2"/>
<dbReference type="Proteomes" id="UP000229044">
    <property type="component" value="Unassembled WGS sequence"/>
</dbReference>
<gene>
    <name evidence="1" type="ORF">CLH62_18180</name>
</gene>
<dbReference type="AlphaFoldDB" id="A0A2G1VBE3"/>
<accession>A0A2G1VBE3</accession>